<keyword evidence="3" id="KW-0813">Transport</keyword>
<feature type="transmembrane region" description="Helical" evidence="8">
    <location>
        <begin position="101"/>
        <end position="118"/>
    </location>
</feature>
<dbReference type="Proteomes" id="UP000727993">
    <property type="component" value="Unassembled WGS sequence"/>
</dbReference>
<keyword evidence="4 8" id="KW-1003">Cell membrane</keyword>
<dbReference type="InterPro" id="IPR002781">
    <property type="entry name" value="TM_pro_TauE-like"/>
</dbReference>
<evidence type="ECO:0000256" key="6">
    <source>
        <dbReference type="ARBA" id="ARBA00022989"/>
    </source>
</evidence>
<comment type="similarity">
    <text evidence="2 8">Belongs to the 4-toluene sulfonate uptake permease (TSUP) (TC 2.A.102) family.</text>
</comment>
<evidence type="ECO:0000256" key="3">
    <source>
        <dbReference type="ARBA" id="ARBA00022448"/>
    </source>
</evidence>
<dbReference type="Pfam" id="PF01925">
    <property type="entry name" value="TauE"/>
    <property type="match status" value="1"/>
</dbReference>
<gene>
    <name evidence="9" type="ORF">IPN02_01380</name>
</gene>
<feature type="transmembrane region" description="Helical" evidence="8">
    <location>
        <begin position="222"/>
        <end position="242"/>
    </location>
</feature>
<name>A0A936N9F4_9ACTN</name>
<dbReference type="EMBL" id="JADJZA010000001">
    <property type="protein sequence ID" value="MBK9295531.1"/>
    <property type="molecule type" value="Genomic_DNA"/>
</dbReference>
<evidence type="ECO:0000256" key="7">
    <source>
        <dbReference type="ARBA" id="ARBA00023136"/>
    </source>
</evidence>
<evidence type="ECO:0000256" key="1">
    <source>
        <dbReference type="ARBA" id="ARBA00004651"/>
    </source>
</evidence>
<comment type="subcellular location">
    <subcellularLocation>
        <location evidence="1 8">Cell membrane</location>
        <topology evidence="1 8">Multi-pass membrane protein</topology>
    </subcellularLocation>
</comment>
<comment type="caution">
    <text evidence="9">The sequence shown here is derived from an EMBL/GenBank/DDBJ whole genome shotgun (WGS) entry which is preliminary data.</text>
</comment>
<evidence type="ECO:0000256" key="2">
    <source>
        <dbReference type="ARBA" id="ARBA00009142"/>
    </source>
</evidence>
<feature type="transmembrane region" description="Helical" evidence="8">
    <location>
        <begin position="191"/>
        <end position="210"/>
    </location>
</feature>
<accession>A0A936N9F4</accession>
<proteinExistence type="inferred from homology"/>
<keyword evidence="6 8" id="KW-1133">Transmembrane helix</keyword>
<evidence type="ECO:0000256" key="5">
    <source>
        <dbReference type="ARBA" id="ARBA00022692"/>
    </source>
</evidence>
<dbReference type="AlphaFoldDB" id="A0A936N9F4"/>
<sequence length="244" mass="24739">MPSAAGFVVLVLGVGLGATLNAAAGFGFSLLTVPLMALAVGPKEAVVLSAVMSVGSTGAVAWKSRSSVEAPVAYRLLGGALLGMPVGIVVLSRMAPEPLQILIALAVLASAGVLTLGIRLRRPNGSLDVGVGFVSGMFKTSVGVSGPPIVILLQGRGLAKNAFRATSSTVIVAVNLTSLVLFGVAGQIDRVVLIAAVVSLPALPVGFWLGNRLHERVPEERFRSLVLVMVVLSAGLALYGALLG</sequence>
<reference evidence="9 10" key="1">
    <citation type="submission" date="2020-10" db="EMBL/GenBank/DDBJ databases">
        <title>Connecting structure to function with the recovery of over 1000 high-quality activated sludge metagenome-assembled genomes encoding full-length rRNA genes using long-read sequencing.</title>
        <authorList>
            <person name="Singleton C.M."/>
            <person name="Petriglieri F."/>
            <person name="Kristensen J.M."/>
            <person name="Kirkegaard R.H."/>
            <person name="Michaelsen T.Y."/>
            <person name="Andersen M.H."/>
            <person name="Karst S.M."/>
            <person name="Dueholm M.S."/>
            <person name="Nielsen P.H."/>
            <person name="Albertsen M."/>
        </authorList>
    </citation>
    <scope>NUCLEOTIDE SEQUENCE [LARGE SCALE GENOMIC DNA]</scope>
    <source>
        <strain evidence="9">Lyne_18-Q3-R50-59_MAXAC.006</strain>
    </source>
</reference>
<organism evidence="9 10">
    <name type="scientific">Candidatus Neomicrothrix subdominans</name>
    <dbReference type="NCBI Taxonomy" id="2954438"/>
    <lineage>
        <taxon>Bacteria</taxon>
        <taxon>Bacillati</taxon>
        <taxon>Actinomycetota</taxon>
        <taxon>Acidimicrobiia</taxon>
        <taxon>Acidimicrobiales</taxon>
        <taxon>Microthrixaceae</taxon>
        <taxon>Candidatus Neomicrothrix</taxon>
    </lineage>
</organism>
<feature type="transmembrane region" description="Helical" evidence="8">
    <location>
        <begin position="74"/>
        <end position="95"/>
    </location>
</feature>
<dbReference type="InterPro" id="IPR052017">
    <property type="entry name" value="TSUP"/>
</dbReference>
<feature type="transmembrane region" description="Helical" evidence="8">
    <location>
        <begin position="162"/>
        <end position="185"/>
    </location>
</feature>
<evidence type="ECO:0000256" key="8">
    <source>
        <dbReference type="RuleBase" id="RU363041"/>
    </source>
</evidence>
<dbReference type="GO" id="GO:0005886">
    <property type="term" value="C:plasma membrane"/>
    <property type="evidence" value="ECO:0007669"/>
    <property type="project" value="UniProtKB-SubCell"/>
</dbReference>
<protein>
    <recommendedName>
        <fullName evidence="8">Probable membrane transporter protein</fullName>
    </recommendedName>
</protein>
<evidence type="ECO:0000256" key="4">
    <source>
        <dbReference type="ARBA" id="ARBA00022475"/>
    </source>
</evidence>
<dbReference type="PANTHER" id="PTHR30269">
    <property type="entry name" value="TRANSMEMBRANE PROTEIN YFCA"/>
    <property type="match status" value="1"/>
</dbReference>
<evidence type="ECO:0000313" key="10">
    <source>
        <dbReference type="Proteomes" id="UP000727993"/>
    </source>
</evidence>
<evidence type="ECO:0000313" key="9">
    <source>
        <dbReference type="EMBL" id="MBK9295531.1"/>
    </source>
</evidence>
<keyword evidence="7 8" id="KW-0472">Membrane</keyword>
<dbReference type="PANTHER" id="PTHR30269:SF37">
    <property type="entry name" value="MEMBRANE TRANSPORTER PROTEIN"/>
    <property type="match status" value="1"/>
</dbReference>
<keyword evidence="5 8" id="KW-0812">Transmembrane</keyword>